<comment type="similarity">
    <text evidence="1">Belongs to the actin-binding proteins ADF family.</text>
</comment>
<reference evidence="5 6" key="1">
    <citation type="journal article" date="2018" name="Proc. Natl. Acad. Sci. U.S.A.">
        <title>Draft genome sequence of Camellia sinensis var. sinensis provides insights into the evolution of the tea genome and tea quality.</title>
        <authorList>
            <person name="Wei C."/>
            <person name="Yang H."/>
            <person name="Wang S."/>
            <person name="Zhao J."/>
            <person name="Liu C."/>
            <person name="Gao L."/>
            <person name="Xia E."/>
            <person name="Lu Y."/>
            <person name="Tai Y."/>
            <person name="She G."/>
            <person name="Sun J."/>
            <person name="Cao H."/>
            <person name="Tong W."/>
            <person name="Gao Q."/>
            <person name="Li Y."/>
            <person name="Deng W."/>
            <person name="Jiang X."/>
            <person name="Wang W."/>
            <person name="Chen Q."/>
            <person name="Zhang S."/>
            <person name="Li H."/>
            <person name="Wu J."/>
            <person name="Wang P."/>
            <person name="Li P."/>
            <person name="Shi C."/>
            <person name="Zheng F."/>
            <person name="Jian J."/>
            <person name="Huang B."/>
            <person name="Shan D."/>
            <person name="Shi M."/>
            <person name="Fang C."/>
            <person name="Yue Y."/>
            <person name="Li F."/>
            <person name="Li D."/>
            <person name="Wei S."/>
            <person name="Han B."/>
            <person name="Jiang C."/>
            <person name="Yin Y."/>
            <person name="Xia T."/>
            <person name="Zhang Z."/>
            <person name="Bennetzen J.L."/>
            <person name="Zhao S."/>
            <person name="Wan X."/>
        </authorList>
    </citation>
    <scope>NUCLEOTIDE SEQUENCE [LARGE SCALE GENOMIC DNA]</scope>
    <source>
        <strain evidence="6">cv. Shuchazao</strain>
        <tissue evidence="5">Leaf</tissue>
    </source>
</reference>
<evidence type="ECO:0000313" key="6">
    <source>
        <dbReference type="Proteomes" id="UP000306102"/>
    </source>
</evidence>
<dbReference type="AlphaFoldDB" id="A0A4S4DJY5"/>
<sequence length="420" mass="46090">MVFKIVEKQKQVIVEKVGEPAQSYQDFTASLPAAEFRYAVYDFDFMTAENVPKSRIFFIAWSPATSRARSKMIYATLPCSQLFRNVLPRHEQGGIFAAAGYARASGLPSVCIATSGPGATHLVSGLADAMLDSVPVVAITGQVGLKGEAMNFVSPNGISSVDWMQDALLLPNNKMLKPTQRLVTLAILNQIYSSEQSSSNSFIPFLINVSNTIYLDSPVGVGFSYLGNKSDYITLHESLSQPCCRRLDKSLAMVARPDTHTSLDSLWSSSGIESSQHRVITGSKNALILGTTDYWLFIAVNLIPTCHRHYTMPLPLVVSTAAAHYYCHRSSSSSPCMDQYQATANRVLFQNLPNQVTLEIFSKLEQKWLSHNIDGGVTTSFLAGAALIHSEDQIRAKIGDSHSCIVGELMDNMWFCVSNH</sequence>
<proteinExistence type="inferred from homology"/>
<dbReference type="Gene3D" id="3.40.20.10">
    <property type="entry name" value="Severin"/>
    <property type="match status" value="1"/>
</dbReference>
<feature type="domain" description="ADF-H" evidence="4">
    <location>
        <begin position="1"/>
        <end position="117"/>
    </location>
</feature>
<gene>
    <name evidence="5" type="ORF">TEA_012257</name>
</gene>
<dbReference type="Pfam" id="PF00241">
    <property type="entry name" value="Cofilin_ADF"/>
    <property type="match status" value="1"/>
</dbReference>
<dbReference type="InterPro" id="IPR001563">
    <property type="entry name" value="Peptidase_S10"/>
</dbReference>
<dbReference type="SUPFAM" id="SSF55753">
    <property type="entry name" value="Actin depolymerizing proteins"/>
    <property type="match status" value="1"/>
</dbReference>
<dbReference type="PANTHER" id="PTHR11913">
    <property type="entry name" value="COFILIN-RELATED"/>
    <property type="match status" value="1"/>
</dbReference>
<keyword evidence="6" id="KW-1185">Reference proteome</keyword>
<comment type="caution">
    <text evidence="5">The sequence shown here is derived from an EMBL/GenBank/DDBJ whole genome shotgun (WGS) entry which is preliminary data.</text>
</comment>
<organism evidence="5 6">
    <name type="scientific">Camellia sinensis var. sinensis</name>
    <name type="common">China tea</name>
    <dbReference type="NCBI Taxonomy" id="542762"/>
    <lineage>
        <taxon>Eukaryota</taxon>
        <taxon>Viridiplantae</taxon>
        <taxon>Streptophyta</taxon>
        <taxon>Embryophyta</taxon>
        <taxon>Tracheophyta</taxon>
        <taxon>Spermatophyta</taxon>
        <taxon>Magnoliopsida</taxon>
        <taxon>eudicotyledons</taxon>
        <taxon>Gunneridae</taxon>
        <taxon>Pentapetalae</taxon>
        <taxon>asterids</taxon>
        <taxon>Ericales</taxon>
        <taxon>Theaceae</taxon>
        <taxon>Camellia</taxon>
    </lineage>
</organism>
<dbReference type="PROSITE" id="PS51263">
    <property type="entry name" value="ADF_H"/>
    <property type="match status" value="1"/>
</dbReference>
<evidence type="ECO:0000259" key="4">
    <source>
        <dbReference type="PROSITE" id="PS51263"/>
    </source>
</evidence>
<comment type="similarity">
    <text evidence="2">Belongs to the peptidase S10 family.</text>
</comment>
<dbReference type="EMBL" id="SDRB02011225">
    <property type="protein sequence ID" value="THG02286.1"/>
    <property type="molecule type" value="Genomic_DNA"/>
</dbReference>
<dbReference type="GO" id="GO:0003779">
    <property type="term" value="F:actin binding"/>
    <property type="evidence" value="ECO:0007669"/>
    <property type="project" value="UniProtKB-KW"/>
</dbReference>
<dbReference type="InterPro" id="IPR012001">
    <property type="entry name" value="Thiamin_PyroP_enz_TPP-bd_dom"/>
</dbReference>
<dbReference type="InterPro" id="IPR029006">
    <property type="entry name" value="ADF-H/Gelsolin-like_dom_sf"/>
</dbReference>
<dbReference type="GO" id="GO:0015629">
    <property type="term" value="C:actin cytoskeleton"/>
    <property type="evidence" value="ECO:0007669"/>
    <property type="project" value="InterPro"/>
</dbReference>
<dbReference type="STRING" id="542762.A0A4S4DJY5"/>
<dbReference type="InterPro" id="IPR029061">
    <property type="entry name" value="THDP-binding"/>
</dbReference>
<evidence type="ECO:0000256" key="3">
    <source>
        <dbReference type="ARBA" id="ARBA00023203"/>
    </source>
</evidence>
<dbReference type="SMART" id="SM00102">
    <property type="entry name" value="ADF"/>
    <property type="match status" value="1"/>
</dbReference>
<dbReference type="InterPro" id="IPR029058">
    <property type="entry name" value="AB_hydrolase_fold"/>
</dbReference>
<dbReference type="GO" id="GO:0030042">
    <property type="term" value="P:actin filament depolymerization"/>
    <property type="evidence" value="ECO:0007669"/>
    <property type="project" value="InterPro"/>
</dbReference>
<dbReference type="Pfam" id="PF00450">
    <property type="entry name" value="Peptidase_S10"/>
    <property type="match status" value="1"/>
</dbReference>
<dbReference type="SUPFAM" id="SSF52518">
    <property type="entry name" value="Thiamin diphosphate-binding fold (THDP-binding)"/>
    <property type="match status" value="1"/>
</dbReference>
<evidence type="ECO:0000313" key="5">
    <source>
        <dbReference type="EMBL" id="THG02286.1"/>
    </source>
</evidence>
<dbReference type="CDD" id="cd11286">
    <property type="entry name" value="ADF_cofilin_like"/>
    <property type="match status" value="1"/>
</dbReference>
<dbReference type="CDD" id="cd07035">
    <property type="entry name" value="TPP_PYR_POX_like"/>
    <property type="match status" value="1"/>
</dbReference>
<dbReference type="Proteomes" id="UP000306102">
    <property type="component" value="Unassembled WGS sequence"/>
</dbReference>
<dbReference type="GO" id="GO:0030976">
    <property type="term" value="F:thiamine pyrophosphate binding"/>
    <property type="evidence" value="ECO:0007669"/>
    <property type="project" value="InterPro"/>
</dbReference>
<name>A0A4S4DJY5_CAMSN</name>
<evidence type="ECO:0000256" key="1">
    <source>
        <dbReference type="ARBA" id="ARBA00006844"/>
    </source>
</evidence>
<dbReference type="InterPro" id="IPR017904">
    <property type="entry name" value="ADF/Cofilin"/>
</dbReference>
<accession>A0A4S4DJY5</accession>
<evidence type="ECO:0000256" key="2">
    <source>
        <dbReference type="ARBA" id="ARBA00009431"/>
    </source>
</evidence>
<dbReference type="InterPro" id="IPR002108">
    <property type="entry name" value="ADF-H"/>
</dbReference>
<dbReference type="Gene3D" id="3.40.50.1820">
    <property type="entry name" value="alpha/beta hydrolase"/>
    <property type="match status" value="1"/>
</dbReference>
<protein>
    <recommendedName>
        <fullName evidence="4">ADF-H domain-containing protein</fullName>
    </recommendedName>
</protein>
<dbReference type="GO" id="GO:0004185">
    <property type="term" value="F:serine-type carboxypeptidase activity"/>
    <property type="evidence" value="ECO:0007669"/>
    <property type="project" value="InterPro"/>
</dbReference>
<dbReference type="Pfam" id="PF02776">
    <property type="entry name" value="TPP_enzyme_N"/>
    <property type="match status" value="1"/>
</dbReference>
<keyword evidence="3" id="KW-0009">Actin-binding</keyword>
<dbReference type="GO" id="GO:0006508">
    <property type="term" value="P:proteolysis"/>
    <property type="evidence" value="ECO:0007669"/>
    <property type="project" value="InterPro"/>
</dbReference>